<dbReference type="EMBL" id="CM055748">
    <property type="protein sequence ID" value="KAJ7995162.1"/>
    <property type="molecule type" value="Genomic_DNA"/>
</dbReference>
<organism evidence="1 2">
    <name type="scientific">Dallia pectoralis</name>
    <name type="common">Alaska blackfish</name>
    <dbReference type="NCBI Taxonomy" id="75939"/>
    <lineage>
        <taxon>Eukaryota</taxon>
        <taxon>Metazoa</taxon>
        <taxon>Chordata</taxon>
        <taxon>Craniata</taxon>
        <taxon>Vertebrata</taxon>
        <taxon>Euteleostomi</taxon>
        <taxon>Actinopterygii</taxon>
        <taxon>Neopterygii</taxon>
        <taxon>Teleostei</taxon>
        <taxon>Protacanthopterygii</taxon>
        <taxon>Esociformes</taxon>
        <taxon>Umbridae</taxon>
        <taxon>Dallia</taxon>
    </lineage>
</organism>
<reference evidence="1" key="1">
    <citation type="submission" date="2021-05" db="EMBL/GenBank/DDBJ databases">
        <authorList>
            <person name="Pan Q."/>
            <person name="Jouanno E."/>
            <person name="Zahm M."/>
            <person name="Klopp C."/>
            <person name="Cabau C."/>
            <person name="Louis A."/>
            <person name="Berthelot C."/>
            <person name="Parey E."/>
            <person name="Roest Crollius H."/>
            <person name="Montfort J."/>
            <person name="Robinson-Rechavi M."/>
            <person name="Bouchez O."/>
            <person name="Lampietro C."/>
            <person name="Lopez Roques C."/>
            <person name="Donnadieu C."/>
            <person name="Postlethwait J."/>
            <person name="Bobe J."/>
            <person name="Dillon D."/>
            <person name="Chandos A."/>
            <person name="von Hippel F."/>
            <person name="Guiguen Y."/>
        </authorList>
    </citation>
    <scope>NUCLEOTIDE SEQUENCE</scope>
    <source>
        <strain evidence="1">YG-Jan2019</strain>
    </source>
</reference>
<dbReference type="Proteomes" id="UP001157502">
    <property type="component" value="Chromosome 21"/>
</dbReference>
<name>A0ACC2FV37_DALPE</name>
<accession>A0ACC2FV37</accession>
<sequence length="147" mass="16922">MFSEPQLDGRMVLNHYGPRRQYSTPGLYPVTDSCFTQNIREQRKMEDEEQREAARRVESAGEMPAYDGWAEVVGAVLVPLLWDGQGTDRHMVAPKQDCPAPWHDQRGPIPSLERSAPAACRLDPQRCCVWTRQRDDFRRTGTPRRPK</sequence>
<evidence type="ECO:0000313" key="2">
    <source>
        <dbReference type="Proteomes" id="UP001157502"/>
    </source>
</evidence>
<proteinExistence type="predicted"/>
<evidence type="ECO:0000313" key="1">
    <source>
        <dbReference type="EMBL" id="KAJ7995162.1"/>
    </source>
</evidence>
<protein>
    <submittedName>
        <fullName evidence="1">Uncharacterized protein</fullName>
    </submittedName>
</protein>
<gene>
    <name evidence="1" type="ORF">DPEC_G00241700</name>
</gene>
<keyword evidence="2" id="KW-1185">Reference proteome</keyword>
<comment type="caution">
    <text evidence="1">The sequence shown here is derived from an EMBL/GenBank/DDBJ whole genome shotgun (WGS) entry which is preliminary data.</text>
</comment>